<dbReference type="AlphaFoldDB" id="A0ABD2QNB1"/>
<keyword evidence="7" id="KW-1185">Reference proteome</keyword>
<evidence type="ECO:0000259" key="5">
    <source>
        <dbReference type="PROSITE" id="PS51266"/>
    </source>
</evidence>
<keyword evidence="1" id="KW-0479">Metal-binding</keyword>
<evidence type="ECO:0000313" key="6">
    <source>
        <dbReference type="EMBL" id="KAL3321024.1"/>
    </source>
</evidence>
<dbReference type="SUPFAM" id="SSF161219">
    <property type="entry name" value="CHY zinc finger-like"/>
    <property type="match status" value="1"/>
</dbReference>
<accession>A0ABD2QNB1</accession>
<evidence type="ECO:0000313" key="7">
    <source>
        <dbReference type="Proteomes" id="UP001626550"/>
    </source>
</evidence>
<dbReference type="InterPro" id="IPR037274">
    <property type="entry name" value="Znf_CHY_sf"/>
</dbReference>
<proteinExistence type="predicted"/>
<evidence type="ECO:0000256" key="2">
    <source>
        <dbReference type="ARBA" id="ARBA00022771"/>
    </source>
</evidence>
<sequence length="130" mass="14677">MQDQNKSISGAKTESSKTQIVLGESLPNKGTCEHYKHSYRWLRFPCCNKAYPCDICHDEALQGSPNPHDMIYATRMICGYCSREQAFTANRPCVACGKNLIKQTTGYWEGGLGCRNKTLMSKKDSHKHKL</sequence>
<dbReference type="Pfam" id="PF05495">
    <property type="entry name" value="zf-CHY"/>
    <property type="match status" value="1"/>
</dbReference>
<dbReference type="InterPro" id="IPR008913">
    <property type="entry name" value="Znf_CHY"/>
</dbReference>
<organism evidence="6 7">
    <name type="scientific">Cichlidogyrus casuarinus</name>
    <dbReference type="NCBI Taxonomy" id="1844966"/>
    <lineage>
        <taxon>Eukaryota</taxon>
        <taxon>Metazoa</taxon>
        <taxon>Spiralia</taxon>
        <taxon>Lophotrochozoa</taxon>
        <taxon>Platyhelminthes</taxon>
        <taxon>Monogenea</taxon>
        <taxon>Monopisthocotylea</taxon>
        <taxon>Dactylogyridea</taxon>
        <taxon>Ancyrocephalidae</taxon>
        <taxon>Cichlidogyrus</taxon>
    </lineage>
</organism>
<feature type="domain" description="CHY-type" evidence="5">
    <location>
        <begin position="25"/>
        <end position="98"/>
    </location>
</feature>
<evidence type="ECO:0000256" key="3">
    <source>
        <dbReference type="ARBA" id="ARBA00022833"/>
    </source>
</evidence>
<dbReference type="Proteomes" id="UP001626550">
    <property type="component" value="Unassembled WGS sequence"/>
</dbReference>
<dbReference type="EMBL" id="JBJKFK010000015">
    <property type="protein sequence ID" value="KAL3321024.1"/>
    <property type="molecule type" value="Genomic_DNA"/>
</dbReference>
<name>A0ABD2QNB1_9PLAT</name>
<dbReference type="PROSITE" id="PS51266">
    <property type="entry name" value="ZF_CHY"/>
    <property type="match status" value="1"/>
</dbReference>
<evidence type="ECO:0000256" key="1">
    <source>
        <dbReference type="ARBA" id="ARBA00022723"/>
    </source>
</evidence>
<comment type="caution">
    <text evidence="6">The sequence shown here is derived from an EMBL/GenBank/DDBJ whole genome shotgun (WGS) entry which is preliminary data.</text>
</comment>
<evidence type="ECO:0000256" key="4">
    <source>
        <dbReference type="PROSITE-ProRule" id="PRU00601"/>
    </source>
</evidence>
<protein>
    <recommendedName>
        <fullName evidence="5">CHY-type domain-containing protein</fullName>
    </recommendedName>
</protein>
<keyword evidence="2 4" id="KW-0863">Zinc-finger</keyword>
<keyword evidence="3" id="KW-0862">Zinc</keyword>
<dbReference type="GO" id="GO:0008270">
    <property type="term" value="F:zinc ion binding"/>
    <property type="evidence" value="ECO:0007669"/>
    <property type="project" value="UniProtKB-KW"/>
</dbReference>
<gene>
    <name evidence="6" type="ORF">Ciccas_000302</name>
</gene>
<reference evidence="6 7" key="1">
    <citation type="submission" date="2024-11" db="EMBL/GenBank/DDBJ databases">
        <title>Adaptive evolution of stress response genes in parasites aligns with host niche diversity.</title>
        <authorList>
            <person name="Hahn C."/>
            <person name="Resl P."/>
        </authorList>
    </citation>
    <scope>NUCLEOTIDE SEQUENCE [LARGE SCALE GENOMIC DNA]</scope>
    <source>
        <strain evidence="6">EGGRZ-B1_66</strain>
        <tissue evidence="6">Body</tissue>
    </source>
</reference>